<dbReference type="GO" id="GO:0035556">
    <property type="term" value="P:intracellular signal transduction"/>
    <property type="evidence" value="ECO:0007669"/>
    <property type="project" value="InterPro"/>
</dbReference>
<protein>
    <submittedName>
        <fullName evidence="3">Transmembrane sensor domain-containing protein</fullName>
        <ecNumber evidence="3">4.6.1.1</ecNumber>
    </submittedName>
</protein>
<dbReference type="SMART" id="SM01080">
    <property type="entry name" value="CHASE2"/>
    <property type="match status" value="1"/>
</dbReference>
<comment type="caution">
    <text evidence="3">The sequence shown here is derived from an EMBL/GenBank/DDBJ whole genome shotgun (WGS) entry which is preliminary data.</text>
</comment>
<evidence type="ECO:0000256" key="1">
    <source>
        <dbReference type="SAM" id="Phobius"/>
    </source>
</evidence>
<dbReference type="CDD" id="cd07302">
    <property type="entry name" value="CHD"/>
    <property type="match status" value="1"/>
</dbReference>
<name>A0A0B0H5R6_SOVGS</name>
<evidence type="ECO:0000259" key="2">
    <source>
        <dbReference type="PROSITE" id="PS50125"/>
    </source>
</evidence>
<dbReference type="Pfam" id="PF05226">
    <property type="entry name" value="CHASE2"/>
    <property type="match status" value="1"/>
</dbReference>
<reference evidence="3 4" key="1">
    <citation type="journal article" date="2014" name="BMC Genomics">
        <title>The genome of the intracellular bacterium of the coastal bivalve, Solemya velum: a blueprint for thriving in and out of symbiosis.</title>
        <authorList>
            <person name="Dmytrenko O."/>
            <person name="Russell S.L."/>
            <person name="Loo W.T."/>
            <person name="Fontanez K.M."/>
            <person name="Liao L."/>
            <person name="Roeselers G."/>
            <person name="Sharma R."/>
            <person name="Stewart F.J."/>
            <person name="Newton I.L."/>
            <person name="Woyke T."/>
            <person name="Wu D."/>
            <person name="Lang J.M."/>
            <person name="Eisen J.A."/>
            <person name="Cavanaugh C.M."/>
        </authorList>
    </citation>
    <scope>NUCLEOTIDE SEQUENCE [LARGE SCALE GENOMIC DNA]</scope>
    <source>
        <strain evidence="3 4">WH</strain>
    </source>
</reference>
<dbReference type="OrthoDB" id="9806704at2"/>
<dbReference type="PANTHER" id="PTHR43081">
    <property type="entry name" value="ADENYLATE CYCLASE, TERMINAL-DIFFERENTIATION SPECIFIC-RELATED"/>
    <property type="match status" value="1"/>
</dbReference>
<proteinExistence type="predicted"/>
<keyword evidence="1" id="KW-0472">Membrane</keyword>
<feature type="transmembrane region" description="Helical" evidence="1">
    <location>
        <begin position="399"/>
        <end position="416"/>
    </location>
</feature>
<dbReference type="Pfam" id="PF00211">
    <property type="entry name" value="Guanylate_cyc"/>
    <property type="match status" value="1"/>
</dbReference>
<accession>A0A0B0H5R6</accession>
<dbReference type="PANTHER" id="PTHR43081:SF1">
    <property type="entry name" value="ADENYLATE CYCLASE, TERMINAL-DIFFERENTIATION SPECIFIC"/>
    <property type="match status" value="1"/>
</dbReference>
<organism evidence="3 4">
    <name type="scientific">Solemya velum gill symbiont</name>
    <dbReference type="NCBI Taxonomy" id="2340"/>
    <lineage>
        <taxon>Bacteria</taxon>
        <taxon>Pseudomonadati</taxon>
        <taxon>Pseudomonadota</taxon>
        <taxon>Gammaproteobacteria</taxon>
        <taxon>sulfur-oxidizing symbionts</taxon>
    </lineage>
</organism>
<evidence type="ECO:0000313" key="4">
    <source>
        <dbReference type="Proteomes" id="UP000030856"/>
    </source>
</evidence>
<dbReference type="STRING" id="2340.JV46_02190"/>
<dbReference type="PATRIC" id="fig|2340.3.peg.2625"/>
<evidence type="ECO:0000313" key="3">
    <source>
        <dbReference type="EMBL" id="KHF24002.1"/>
    </source>
</evidence>
<dbReference type="InterPro" id="IPR029787">
    <property type="entry name" value="Nucleotide_cyclase"/>
</dbReference>
<keyword evidence="1 3" id="KW-0812">Transmembrane</keyword>
<dbReference type="InterPro" id="IPR050697">
    <property type="entry name" value="Adenylyl/Guanylyl_Cyclase_3/4"/>
</dbReference>
<feature type="domain" description="Guanylate cyclase" evidence="2">
    <location>
        <begin position="487"/>
        <end position="619"/>
    </location>
</feature>
<dbReference type="InterPro" id="IPR001054">
    <property type="entry name" value="A/G_cyclase"/>
</dbReference>
<dbReference type="InterPro" id="IPR007890">
    <property type="entry name" value="CHASE2"/>
</dbReference>
<dbReference type="SUPFAM" id="SSF55073">
    <property type="entry name" value="Nucleotide cyclase"/>
    <property type="match status" value="1"/>
</dbReference>
<dbReference type="PROSITE" id="PS50125">
    <property type="entry name" value="GUANYLATE_CYCLASE_2"/>
    <property type="match status" value="1"/>
</dbReference>
<dbReference type="EC" id="4.6.1.1" evidence="3"/>
<keyword evidence="4" id="KW-1185">Reference proteome</keyword>
<dbReference type="eggNOG" id="COG2114">
    <property type="taxonomic scope" value="Bacteria"/>
</dbReference>
<feature type="transmembrane region" description="Helical" evidence="1">
    <location>
        <begin position="369"/>
        <end position="392"/>
    </location>
</feature>
<feature type="transmembrane region" description="Helical" evidence="1">
    <location>
        <begin position="9"/>
        <end position="27"/>
    </location>
</feature>
<dbReference type="Gene3D" id="3.30.70.1230">
    <property type="entry name" value="Nucleotide cyclase"/>
    <property type="match status" value="1"/>
</dbReference>
<keyword evidence="3" id="KW-0456">Lyase</keyword>
<dbReference type="eggNOG" id="COG4252">
    <property type="taxonomic scope" value="Bacteria"/>
</dbReference>
<dbReference type="SMART" id="SM00044">
    <property type="entry name" value="CYCc"/>
    <property type="match status" value="1"/>
</dbReference>
<dbReference type="RefSeq" id="WP_052132356.1">
    <property type="nucleotide sequence ID" value="NZ_JRAA01000004.1"/>
</dbReference>
<gene>
    <name evidence="3" type="ORF">JV46_02190</name>
</gene>
<dbReference type="AlphaFoldDB" id="A0A0B0H5R6"/>
<sequence>MISRHLQKYRLFAVSGTLLLLTTFFYLEFYSPHGLREWVNRIDGLLYDVKVRTTLPEVTREDPPILIVDIDENSLKEEGRWPWSRIKVAKLVDRLSEAGTMMLAFDVVFSEPEENAVDVLQGNAISVPPPINAWLLEQKEHIDADNRLAASLNSTDTILGTLFHKSEMVRTGQLVPPLFNESNGTELLPEKMVVFEYSGYSAPISELMDNAIGTGAINTNPDNDGVVRRSPLLIKYADKLYPTLAMETARQYLLEESINVGTATIGEVQTVTHLTLGGKDIPTDAKGNILIPFMGRAGTFKTISATAVLNDDEVLKEFEDAIAFVGTSALALADLRPTPISGSFPGVEIQASILNGLLHPELLASEPDWLPGALAMLLLVIGLILIIVMPLVSVTTQPLIGIILAFLIVLLNYWFWNSLRINMALFSQIGLILGATTMFTIESLIRETHEKLKIRGSFGQYVPPQHIDRLQGGGWDNSLRGERREMSVLFSDIRSFTQLSEGLDATELREFLNQYLTPITKIIFDSGGTIDKYVGDMVMAFWNAPIDDPGHPSHAVHTALKMRTQLESMQDQFQEMGLPKVAAGIGIHTGDMNVGDMGSEYRRAYTVLGDAVNLGSRLESLTKFYGVDILTSEETMVLCPDVSFRYIDRVRVKGKETAVKMYEPLWIKGTEHDEAIDQVHAVYMQGVNHYLNQEWEKAVAVFKQLSEDVPGELIYRIYLERSEELMRNPPGPDWDGIYTHTTK</sequence>
<dbReference type="GO" id="GO:0009190">
    <property type="term" value="P:cyclic nucleotide biosynthetic process"/>
    <property type="evidence" value="ECO:0007669"/>
    <property type="project" value="InterPro"/>
</dbReference>
<keyword evidence="1" id="KW-1133">Transmembrane helix</keyword>
<dbReference type="EMBL" id="JRAA01000004">
    <property type="protein sequence ID" value="KHF24002.1"/>
    <property type="molecule type" value="Genomic_DNA"/>
</dbReference>
<dbReference type="GO" id="GO:0004016">
    <property type="term" value="F:adenylate cyclase activity"/>
    <property type="evidence" value="ECO:0007669"/>
    <property type="project" value="UniProtKB-EC"/>
</dbReference>
<dbReference type="Proteomes" id="UP000030856">
    <property type="component" value="Unassembled WGS sequence"/>
</dbReference>